<accession>A0A4Y5Z8P4</accession>
<dbReference type="Proteomes" id="UP000316093">
    <property type="component" value="Chromosome"/>
</dbReference>
<dbReference type="EMBL" id="CP041046">
    <property type="protein sequence ID" value="QDE41607.1"/>
    <property type="molecule type" value="Genomic_DNA"/>
</dbReference>
<dbReference type="PANTHER" id="PTHR41368">
    <property type="entry name" value="PROTEIN YGHO"/>
    <property type="match status" value="1"/>
</dbReference>
<keyword evidence="1" id="KW-0808">Transferase</keyword>
<dbReference type="InterPro" id="IPR016181">
    <property type="entry name" value="Acyl_CoA_acyltransferase"/>
</dbReference>
<evidence type="ECO:0000313" key="1">
    <source>
        <dbReference type="EMBL" id="QDE41607.1"/>
    </source>
</evidence>
<keyword evidence="2" id="KW-1185">Reference proteome</keyword>
<proteinExistence type="predicted"/>
<dbReference type="AlphaFoldDB" id="A0A4Y5Z8P4"/>
<dbReference type="Gene3D" id="3.40.630.30">
    <property type="match status" value="1"/>
</dbReference>
<dbReference type="PANTHER" id="PTHR41368:SF1">
    <property type="entry name" value="PROTEIN YGHO"/>
    <property type="match status" value="1"/>
</dbReference>
<evidence type="ECO:0000313" key="2">
    <source>
        <dbReference type="Proteomes" id="UP000316093"/>
    </source>
</evidence>
<dbReference type="KEGG" id="lpy:FIV34_09440"/>
<dbReference type="OrthoDB" id="9806005at2"/>
<dbReference type="GO" id="GO:0016740">
    <property type="term" value="F:transferase activity"/>
    <property type="evidence" value="ECO:0007669"/>
    <property type="project" value="UniProtKB-KW"/>
</dbReference>
<gene>
    <name evidence="1" type="ORF">FIV34_09440</name>
</gene>
<protein>
    <submittedName>
        <fullName evidence="1">N-acetyltransferase</fullName>
    </submittedName>
</protein>
<reference evidence="1 2" key="1">
    <citation type="submission" date="2019-06" db="EMBL/GenBank/DDBJ databases">
        <title>A complete genome sequence for Luteibacter pinisoli MAH-14.</title>
        <authorList>
            <person name="Baltrus D.A."/>
        </authorList>
    </citation>
    <scope>NUCLEOTIDE SEQUENCE [LARGE SCALE GENOMIC DNA]</scope>
    <source>
        <strain evidence="1 2">MAH-14</strain>
    </source>
</reference>
<dbReference type="SUPFAM" id="SSF55729">
    <property type="entry name" value="Acyl-CoA N-acyltransferases (Nat)"/>
    <property type="match status" value="1"/>
</dbReference>
<organism evidence="1 2">
    <name type="scientific">Luteibacter pinisoli</name>
    <dbReference type="NCBI Taxonomy" id="2589080"/>
    <lineage>
        <taxon>Bacteria</taxon>
        <taxon>Pseudomonadati</taxon>
        <taxon>Pseudomonadota</taxon>
        <taxon>Gammaproteobacteria</taxon>
        <taxon>Lysobacterales</taxon>
        <taxon>Rhodanobacteraceae</taxon>
        <taxon>Luteibacter</taxon>
    </lineage>
</organism>
<sequence length="374" mass="42173">MRVVPVASKADLGQFIRIPSALLGDDPAWISPLLLERTLHLGAKTNPWFEHAHQQGWIAYRGDKPVGRISAQVDDLYLERYGDATGFFGMLDAEDNAETFATLISTAEQWLRERGIKRVRGPLSLSINDEVGLLVDGFDTPPVFMMGHAKPYYGARIEQAGYTKAKDMLAYMIAPDFPVPKVMNRLLAKFMPRIKVRPLDTKRYTEELAVLRDIFNDAWSDNWGFVPFTEAEFKDLGTSLKLLVASDLIQIAEVDGVPAAFIVALPNVNEVIKGFNGKLAPFNWVKLLWGLKKRFPKSSRVPLMGVRRSFHNTPLGPGLAFLVIDAVRHHLVARGVKQVELSWILEDNDGMRNIIEQIGGHDYKRYRVYERTIA</sequence>
<dbReference type="InterPro" id="IPR039968">
    <property type="entry name" value="BcerS-like"/>
</dbReference>
<name>A0A4Y5Z8P4_9GAMM</name>